<dbReference type="Pfam" id="PF01299">
    <property type="entry name" value="Lamp2-like_luminal"/>
    <property type="match status" value="2"/>
</dbReference>
<gene>
    <name evidence="23" type="primary">LAMP2</name>
</gene>
<feature type="domain" description="Lysosome-associated membrane glycoprotein 2-like luminal" evidence="21">
    <location>
        <begin position="266"/>
        <end position="405"/>
    </location>
</feature>
<evidence type="ECO:0000259" key="21">
    <source>
        <dbReference type="Pfam" id="PF01299"/>
    </source>
</evidence>
<dbReference type="GO" id="GO:0005886">
    <property type="term" value="C:plasma membrane"/>
    <property type="evidence" value="ECO:0007669"/>
    <property type="project" value="UniProtKB-SubCell"/>
</dbReference>
<evidence type="ECO:0000256" key="8">
    <source>
        <dbReference type="ARBA" id="ARBA00022753"/>
    </source>
</evidence>
<evidence type="ECO:0000256" key="7">
    <source>
        <dbReference type="ARBA" id="ARBA00022729"/>
    </source>
</evidence>
<evidence type="ECO:0000256" key="18">
    <source>
        <dbReference type="ARBA" id="ARBA00082881"/>
    </source>
</evidence>
<dbReference type="GO" id="GO:0097352">
    <property type="term" value="P:autophagosome maturation"/>
    <property type="evidence" value="ECO:0007669"/>
    <property type="project" value="Ensembl"/>
</dbReference>
<keyword evidence="8" id="KW-0967">Endosome</keyword>
<evidence type="ECO:0000256" key="6">
    <source>
        <dbReference type="ARBA" id="ARBA00022692"/>
    </source>
</evidence>
<protein>
    <recommendedName>
        <fullName evidence="17">Lysosome-associated membrane glycoprotein 2</fullName>
    </recommendedName>
    <alternativeName>
        <fullName evidence="18">CD107 antigen-like family member B</fullName>
    </alternativeName>
</protein>
<evidence type="ECO:0000256" key="19">
    <source>
        <dbReference type="PROSITE-ProRule" id="PRU00740"/>
    </source>
</evidence>
<dbReference type="InterPro" id="IPR048528">
    <property type="entry name" value="Lamp2-like_luminal"/>
</dbReference>
<evidence type="ECO:0000256" key="13">
    <source>
        <dbReference type="ARBA" id="ARBA00023180"/>
    </source>
</evidence>
<dbReference type="GO" id="GO:0070062">
    <property type="term" value="C:extracellular exosome"/>
    <property type="evidence" value="ECO:0007669"/>
    <property type="project" value="Ensembl"/>
</dbReference>
<sequence>MTRAEAEILGSHTAVVGGHPCAVPRSSEPFLWCCCPCCHRRLQPCRIMVYFRPSWLSGSGLLLLCLVLGADQSHALEYNLTDSSNATCLYAKWQMNFTVTYETTNKTYKTVNISDLSNVTYEGSTCGDDQNGPRVAVQFGSGFSWIVNFTKHAPNYLIDTISFSYNIHNHTTFPDAEHKGIITIDNHVALKVPLNDIFRCNSLITIEKNNVTQHIWNILVQAFVQNGTVSTKEYLCDEDKHSTTVAPINHTTVPSPTPTPTPKENPYVGNYSVRDGNSTCLLATMGLQLNISQDKVSSVININPNSTGVTGSCHPQTAQLRLNSSNIKYLDFVFAVKNENRFYLKEVNVSLNLANGSVFSIANNNLSYWDAPLGSSYMCHKEQTVSVSRTFQINTFELRVQPFNVMEGKYSTAQECSLDDDTILIPIIVGAGLSGLIIVIVIAYLIGRRKSYAGYQTL</sequence>
<evidence type="ECO:0000256" key="5">
    <source>
        <dbReference type="ARBA" id="ARBA00022475"/>
    </source>
</evidence>
<dbReference type="GO" id="GO:0030670">
    <property type="term" value="C:phagocytic vesicle membrane"/>
    <property type="evidence" value="ECO:0007669"/>
    <property type="project" value="Ensembl"/>
</dbReference>
<dbReference type="InterPro" id="IPR002000">
    <property type="entry name" value="Lysosome-assoc_membr_glycop"/>
</dbReference>
<dbReference type="Ensembl" id="ENSUPAT00010004652.1">
    <property type="protein sequence ID" value="ENSUPAP00010004038.1"/>
    <property type="gene ID" value="ENSUPAG00010003280.1"/>
</dbReference>
<dbReference type="PROSITE" id="PS51407">
    <property type="entry name" value="LAMP_3"/>
    <property type="match status" value="1"/>
</dbReference>
<dbReference type="GO" id="GO:0035752">
    <property type="term" value="P:lysosomal lumen pH elevation"/>
    <property type="evidence" value="ECO:0007669"/>
    <property type="project" value="Ensembl"/>
</dbReference>
<feature type="disulfide bond" evidence="19">
    <location>
        <begin position="379"/>
        <end position="416"/>
    </location>
</feature>
<dbReference type="Proteomes" id="UP000694417">
    <property type="component" value="Unplaced"/>
</dbReference>
<keyword evidence="15" id="KW-0968">Cytoplasmic vesicle</keyword>
<dbReference type="GO" id="GO:0019899">
    <property type="term" value="F:enzyme binding"/>
    <property type="evidence" value="ECO:0007669"/>
    <property type="project" value="Ensembl"/>
</dbReference>
<keyword evidence="11 19" id="KW-0472">Membrane</keyword>
<feature type="disulfide bond" evidence="19">
    <location>
        <begin position="200"/>
        <end position="236"/>
    </location>
</feature>
<dbReference type="CDD" id="cd12087">
    <property type="entry name" value="TM_EGFR-like"/>
    <property type="match status" value="1"/>
</dbReference>
<keyword evidence="14 19" id="KW-0458">Lysosome</keyword>
<proteinExistence type="inferred from homology"/>
<dbReference type="InterPro" id="IPR048524">
    <property type="entry name" value="Lamp2-like_TM"/>
</dbReference>
<dbReference type="GeneID" id="113175283"/>
<dbReference type="GO" id="GO:0046716">
    <property type="term" value="P:muscle cell cellular homeostasis"/>
    <property type="evidence" value="ECO:0007669"/>
    <property type="project" value="Ensembl"/>
</dbReference>
<dbReference type="GO" id="GO:0019904">
    <property type="term" value="F:protein domain specific binding"/>
    <property type="evidence" value="ECO:0007669"/>
    <property type="project" value="Ensembl"/>
</dbReference>
<evidence type="ECO:0000256" key="2">
    <source>
        <dbReference type="ARBA" id="ARBA00004352"/>
    </source>
</evidence>
<keyword evidence="13" id="KW-0325">Glycoprotein</keyword>
<keyword evidence="7" id="KW-0732">Signal</keyword>
<evidence type="ECO:0000256" key="17">
    <source>
        <dbReference type="ARBA" id="ARBA00074380"/>
    </source>
</evidence>
<dbReference type="GO" id="GO:0160020">
    <property type="term" value="P:positive regulation of ferroptosis"/>
    <property type="evidence" value="ECO:0007669"/>
    <property type="project" value="Ensembl"/>
</dbReference>
<dbReference type="PRINTS" id="PR00336">
    <property type="entry name" value="LYSASSOCTDMP"/>
</dbReference>
<dbReference type="GO" id="GO:0061740">
    <property type="term" value="P:protein targeting to lysosome involved in chaperone-mediated autophagy"/>
    <property type="evidence" value="ECO:0007669"/>
    <property type="project" value="Ensembl"/>
</dbReference>
<dbReference type="FunFam" id="2.40.160.110:FF:000004">
    <property type="entry name" value="Lysosomal associated membrane protein 2"/>
    <property type="match status" value="1"/>
</dbReference>
<evidence type="ECO:0000256" key="4">
    <source>
        <dbReference type="ARBA" id="ARBA00004652"/>
    </source>
</evidence>
<evidence type="ECO:0000313" key="23">
    <source>
        <dbReference type="Ensembl" id="ENSUPAP00010004038.1"/>
    </source>
</evidence>
<evidence type="ECO:0000256" key="10">
    <source>
        <dbReference type="ARBA" id="ARBA00023006"/>
    </source>
</evidence>
<evidence type="ECO:0000256" key="14">
    <source>
        <dbReference type="ARBA" id="ARBA00023228"/>
    </source>
</evidence>
<evidence type="ECO:0000256" key="16">
    <source>
        <dbReference type="ARBA" id="ARBA00066272"/>
    </source>
</evidence>
<dbReference type="GO" id="GO:0031902">
    <property type="term" value="C:late endosome membrane"/>
    <property type="evidence" value="ECO:0007669"/>
    <property type="project" value="Ensembl"/>
</dbReference>
<feature type="domain" description="Lysosome-associated membrane glycoprotein 2-like transmembrane" evidence="22">
    <location>
        <begin position="425"/>
        <end position="456"/>
    </location>
</feature>
<dbReference type="GO" id="GO:0009267">
    <property type="term" value="P:cellular response to starvation"/>
    <property type="evidence" value="ECO:0007669"/>
    <property type="project" value="Ensembl"/>
</dbReference>
<dbReference type="Pfam" id="PF21222">
    <property type="entry name" value="Lamp2_2nd"/>
    <property type="match status" value="1"/>
</dbReference>
<dbReference type="GO" id="GO:0030674">
    <property type="term" value="F:protein-macromolecule adaptor activity"/>
    <property type="evidence" value="ECO:0007669"/>
    <property type="project" value="Ensembl"/>
</dbReference>
<evidence type="ECO:0000256" key="1">
    <source>
        <dbReference type="ARBA" id="ARBA00004251"/>
    </source>
</evidence>
<dbReference type="GO" id="GO:0050821">
    <property type="term" value="P:protein stabilization"/>
    <property type="evidence" value="ECO:0007669"/>
    <property type="project" value="Ensembl"/>
</dbReference>
<comment type="subunit">
    <text evidence="16">Monomer. Forms large homooligomers. Interacts (via its cytoplasmic region) with HSPA8; HSPA8 mediates recruitment of proteins with a KFERQ motif to the surface of the lysosome for chaperone-mediated autophagy. Interacts with HSP90 in the lysosome lumen; this enhances LAMP2 stability. Interacts with MLLT11. Interacts with ABCB9. Interacts with FURIN. Interacts with CT55; this interaction may be important for LAMP2 protein stability. Interacts with TMEM175; inhibiting the proton channel activity of TMEM175. Forms a ternary complex with RAB7A and RUFY4 (via RUN domain); the interaction with RAB7A is mediated by RUFY4 (via RUN and coiled coil domains).</text>
</comment>
<comment type="caution">
    <text evidence="19">Lacks conserved residue(s) required for the propagation of feature annotation.</text>
</comment>
<evidence type="ECO:0000313" key="24">
    <source>
        <dbReference type="Proteomes" id="UP000694417"/>
    </source>
</evidence>
<name>A0A8D2GYK7_UROPR</name>
<keyword evidence="6 19" id="KW-0812">Transmembrane</keyword>
<dbReference type="Gene3D" id="2.40.160.110">
    <property type="match status" value="2"/>
</dbReference>
<feature type="domain" description="Lysosome-associated membrane glycoprotein 2-like luminal" evidence="21">
    <location>
        <begin position="77"/>
        <end position="224"/>
    </location>
</feature>
<dbReference type="GO" id="GO:0007042">
    <property type="term" value="P:lysosomal lumen acidification"/>
    <property type="evidence" value="ECO:0007669"/>
    <property type="project" value="Ensembl"/>
</dbReference>
<evidence type="ECO:0000256" key="3">
    <source>
        <dbReference type="ARBA" id="ARBA00004530"/>
    </source>
</evidence>
<reference evidence="23" key="2">
    <citation type="submission" date="2025-09" db="UniProtKB">
        <authorList>
            <consortium name="Ensembl"/>
        </authorList>
    </citation>
    <scope>IDENTIFICATION</scope>
</reference>
<dbReference type="PANTHER" id="PTHR11506:SF6">
    <property type="entry name" value="LYSOSOME-ASSOCIATED MEMBRANE GLYCOPROTEIN 2"/>
    <property type="match status" value="1"/>
</dbReference>
<keyword evidence="12 19" id="KW-1015">Disulfide bond</keyword>
<dbReference type="GO" id="GO:0031088">
    <property type="term" value="C:platelet dense granule membrane"/>
    <property type="evidence" value="ECO:0007669"/>
    <property type="project" value="Ensembl"/>
</dbReference>
<evidence type="ECO:0000256" key="15">
    <source>
        <dbReference type="ARBA" id="ARBA00023329"/>
    </source>
</evidence>
<dbReference type="GO" id="GO:0008200">
    <property type="term" value="F:ion channel inhibitor activity"/>
    <property type="evidence" value="ECO:0007669"/>
    <property type="project" value="Ensembl"/>
</dbReference>
<dbReference type="GeneTree" id="ENSGT00950000182899"/>
<dbReference type="GO" id="GO:1902600">
    <property type="term" value="P:proton transmembrane transport"/>
    <property type="evidence" value="ECO:0007669"/>
    <property type="project" value="Ensembl"/>
</dbReference>
<keyword evidence="9 20" id="KW-1133">Transmembrane helix</keyword>
<organism evidence="23 24">
    <name type="scientific">Urocitellus parryii</name>
    <name type="common">Arctic ground squirrel</name>
    <name type="synonym">Spermophilus parryii</name>
    <dbReference type="NCBI Taxonomy" id="9999"/>
    <lineage>
        <taxon>Eukaryota</taxon>
        <taxon>Metazoa</taxon>
        <taxon>Chordata</taxon>
        <taxon>Craniata</taxon>
        <taxon>Vertebrata</taxon>
        <taxon>Euteleostomi</taxon>
        <taxon>Mammalia</taxon>
        <taxon>Eutheria</taxon>
        <taxon>Euarchontoglires</taxon>
        <taxon>Glires</taxon>
        <taxon>Rodentia</taxon>
        <taxon>Sciuromorpha</taxon>
        <taxon>Sciuridae</taxon>
        <taxon>Xerinae</taxon>
        <taxon>Marmotini</taxon>
        <taxon>Urocitellus</taxon>
    </lineage>
</organism>
<comment type="similarity">
    <text evidence="19">Belongs to the LAMP family.</text>
</comment>
<evidence type="ECO:0000256" key="20">
    <source>
        <dbReference type="SAM" id="Phobius"/>
    </source>
</evidence>
<dbReference type="PANTHER" id="PTHR11506">
    <property type="entry name" value="LYSOSOME-ASSOCIATED MEMBRANE GLYCOPROTEIN"/>
    <property type="match status" value="1"/>
</dbReference>
<evidence type="ECO:0000259" key="22">
    <source>
        <dbReference type="Pfam" id="PF21222"/>
    </source>
</evidence>
<keyword evidence="24" id="KW-1185">Reference proteome</keyword>
<feature type="transmembrane region" description="Helical" evidence="20">
    <location>
        <begin position="423"/>
        <end position="446"/>
    </location>
</feature>
<dbReference type="AlphaFoldDB" id="A0A8D2GYK7"/>
<keyword evidence="5" id="KW-1003">Cell membrane</keyword>
<dbReference type="FunFam" id="2.40.160.110:FF:000001">
    <property type="entry name" value="lysosome-associated membrane glycoprotein 2 isoform X2"/>
    <property type="match status" value="1"/>
</dbReference>
<dbReference type="GO" id="GO:1905146">
    <property type="term" value="P:lysosomal protein catabolic process"/>
    <property type="evidence" value="ECO:0007669"/>
    <property type="project" value="Ensembl"/>
</dbReference>
<evidence type="ECO:0000256" key="11">
    <source>
        <dbReference type="ARBA" id="ARBA00023136"/>
    </source>
</evidence>
<dbReference type="InterPro" id="IPR018134">
    <property type="entry name" value="LAMP_CS"/>
</dbReference>
<comment type="subcellular location">
    <subcellularLocation>
        <location evidence="1">Cell membrane</location>
        <topology evidence="1">Single-pass type I membrane protein</topology>
    </subcellularLocation>
    <subcellularLocation>
        <location evidence="4">Cytoplasmic vesicle</location>
        <location evidence="4">Autophagosome membrane</location>
    </subcellularLocation>
    <subcellularLocation>
        <location evidence="3">Endosome membrane</location>
        <topology evidence="3">Single-pass type I membrane protein</topology>
    </subcellularLocation>
    <subcellularLocation>
        <location evidence="2 19">Lysosome membrane</location>
        <topology evidence="2 19">Single-pass type I membrane protein</topology>
    </subcellularLocation>
</comment>
<dbReference type="GO" id="GO:0000421">
    <property type="term" value="C:autophagosome membrane"/>
    <property type="evidence" value="ECO:0007669"/>
    <property type="project" value="UniProtKB-SubCell"/>
</dbReference>
<dbReference type="GO" id="GO:0044754">
    <property type="term" value="C:autolysosome"/>
    <property type="evidence" value="ECO:0007669"/>
    <property type="project" value="Ensembl"/>
</dbReference>
<dbReference type="PROSITE" id="PS00310">
    <property type="entry name" value="LAMP_1"/>
    <property type="match status" value="1"/>
</dbReference>
<keyword evidence="10" id="KW-0072">Autophagy</keyword>
<evidence type="ECO:0000256" key="9">
    <source>
        <dbReference type="ARBA" id="ARBA00022989"/>
    </source>
</evidence>
<reference evidence="23" key="1">
    <citation type="submission" date="2025-08" db="UniProtKB">
        <authorList>
            <consortium name="Ensembl"/>
        </authorList>
    </citation>
    <scope>IDENTIFICATION</scope>
</reference>
<dbReference type="RefSeq" id="XP_026235339.1">
    <property type="nucleotide sequence ID" value="XM_026379554.1"/>
</dbReference>
<accession>A0A8D2GYK7</accession>
<evidence type="ECO:0000256" key="12">
    <source>
        <dbReference type="ARBA" id="ARBA00023157"/>
    </source>
</evidence>
<dbReference type="GO" id="GO:0005765">
    <property type="term" value="C:lysosomal membrane"/>
    <property type="evidence" value="ECO:0007669"/>
    <property type="project" value="UniProtKB-SubCell"/>
</dbReference>